<keyword evidence="4" id="KW-1185">Reference proteome</keyword>
<dbReference type="PROSITE" id="PS51257">
    <property type="entry name" value="PROKAR_LIPOPROTEIN"/>
    <property type="match status" value="1"/>
</dbReference>
<dbReference type="Gene3D" id="2.60.40.10">
    <property type="entry name" value="Immunoglobulins"/>
    <property type="match status" value="1"/>
</dbReference>
<feature type="domain" description="PKD" evidence="2">
    <location>
        <begin position="59"/>
        <end position="101"/>
    </location>
</feature>
<organism evidence="3 4">
    <name type="scientific">Dawidia soli</name>
    <dbReference type="NCBI Taxonomy" id="2782352"/>
    <lineage>
        <taxon>Bacteria</taxon>
        <taxon>Pseudomonadati</taxon>
        <taxon>Bacteroidota</taxon>
        <taxon>Cytophagia</taxon>
        <taxon>Cytophagales</taxon>
        <taxon>Chryseotaleaceae</taxon>
        <taxon>Dawidia</taxon>
    </lineage>
</organism>
<feature type="chain" id="PRO_5042927092" evidence="1">
    <location>
        <begin position="28"/>
        <end position="296"/>
    </location>
</feature>
<feature type="signal peptide" evidence="1">
    <location>
        <begin position="1"/>
        <end position="27"/>
    </location>
</feature>
<dbReference type="Proteomes" id="UP001319180">
    <property type="component" value="Unassembled WGS sequence"/>
</dbReference>
<comment type="caution">
    <text evidence="3">The sequence shown here is derived from an EMBL/GenBank/DDBJ whole genome shotgun (WGS) entry which is preliminary data.</text>
</comment>
<dbReference type="InterPro" id="IPR035986">
    <property type="entry name" value="PKD_dom_sf"/>
</dbReference>
<name>A0AAP2DE90_9BACT</name>
<dbReference type="SUPFAM" id="SSF49299">
    <property type="entry name" value="PKD domain"/>
    <property type="match status" value="1"/>
</dbReference>
<dbReference type="InterPro" id="IPR022409">
    <property type="entry name" value="PKD/Chitinase_dom"/>
</dbReference>
<evidence type="ECO:0000313" key="4">
    <source>
        <dbReference type="Proteomes" id="UP001319180"/>
    </source>
</evidence>
<dbReference type="InterPro" id="IPR013783">
    <property type="entry name" value="Ig-like_fold"/>
</dbReference>
<dbReference type="AlphaFoldDB" id="A0AAP2DE90"/>
<gene>
    <name evidence="3" type="ORF">KK078_23485</name>
</gene>
<proteinExistence type="predicted"/>
<dbReference type="Pfam" id="PF18911">
    <property type="entry name" value="PKD_4"/>
    <property type="match status" value="1"/>
</dbReference>
<accession>A0AAP2DE90</accession>
<dbReference type="CDD" id="cd00146">
    <property type="entry name" value="PKD"/>
    <property type="match status" value="1"/>
</dbReference>
<keyword evidence="1" id="KW-0732">Signal</keyword>
<dbReference type="PROSITE" id="PS50093">
    <property type="entry name" value="PKD"/>
    <property type="match status" value="1"/>
</dbReference>
<dbReference type="InterPro" id="IPR000601">
    <property type="entry name" value="PKD_dom"/>
</dbReference>
<dbReference type="EMBL" id="JAHESC010000043">
    <property type="protein sequence ID" value="MBT1689546.1"/>
    <property type="molecule type" value="Genomic_DNA"/>
</dbReference>
<dbReference type="SMART" id="SM00089">
    <property type="entry name" value="PKD"/>
    <property type="match status" value="1"/>
</dbReference>
<evidence type="ECO:0000313" key="3">
    <source>
        <dbReference type="EMBL" id="MBT1689546.1"/>
    </source>
</evidence>
<dbReference type="RefSeq" id="WP_254092768.1">
    <property type="nucleotide sequence ID" value="NZ_JAHESC010000043.1"/>
</dbReference>
<reference evidence="3 4" key="1">
    <citation type="submission" date="2021-05" db="EMBL/GenBank/DDBJ databases">
        <title>A Polyphasic approach of four new species of the genus Ohtaekwangia: Ohtaekwangia histidinii sp. nov., Ohtaekwangia cretensis sp. nov., Ohtaekwangia indiensis sp. nov., Ohtaekwangia reichenbachii sp. nov. from diverse environment.</title>
        <authorList>
            <person name="Octaviana S."/>
        </authorList>
    </citation>
    <scope>NUCLEOTIDE SEQUENCE [LARGE SCALE GENOMIC DNA]</scope>
    <source>
        <strain evidence="3 4">PWU37</strain>
    </source>
</reference>
<evidence type="ECO:0000259" key="2">
    <source>
        <dbReference type="PROSITE" id="PS50093"/>
    </source>
</evidence>
<protein>
    <submittedName>
        <fullName evidence="3">PKD domain-containing protein</fullName>
    </submittedName>
</protein>
<evidence type="ECO:0000256" key="1">
    <source>
        <dbReference type="SAM" id="SignalP"/>
    </source>
</evidence>
<sequence>MKLRFVQSFTFWSKVLSLAALTLAAGACGDDDEGAPKSDFIYEADERTVTFINLSKGATAYFWDFGDGTTSTEERPVHEYPAFGVYTAYLTATGPGGETLSLPDEMILAKSSDVVIDGSFDDWADIPVSTELGEGSITKVKVDYDGLKIYFYVEGTADLQGFFDVYLNVDNNFGTAFNTGDWEGGIGAEYLIEGDFANDNDASLFGYDYSSGNNNTFAWLPAADIGSGFLLASDLQVIDGGKAIEFSMLRSTLVGLSPAGFTYGIHDLLNWGSVGSIPEAGASPDPNQTQFVDLTK</sequence>
<dbReference type="SUPFAM" id="SSF49344">
    <property type="entry name" value="CBD9-like"/>
    <property type="match status" value="1"/>
</dbReference>